<evidence type="ECO:0000313" key="2">
    <source>
        <dbReference type="Proteomes" id="UP000188637"/>
    </source>
</evidence>
<comment type="caution">
    <text evidence="1">The sequence shown here is derived from an EMBL/GenBank/DDBJ whole genome shotgun (WGS) entry which is preliminary data.</text>
</comment>
<protein>
    <submittedName>
        <fullName evidence="1">Uncharacterized protein</fullName>
    </submittedName>
</protein>
<accession>A0ACC8XEB0</accession>
<gene>
    <name evidence="1" type="ORF">AN640_08025</name>
</gene>
<evidence type="ECO:0000313" key="1">
    <source>
        <dbReference type="EMBL" id="ONI41389.1"/>
    </source>
</evidence>
<sequence length="207" mass="23457">MKKDKLMFLCIGMGIGLMITGGIFVVGGFQSSNQEYFLAKEERGKSEADLKIQQSEDEEIYIENELEDHVEEFSENEIVSDVVPFLGDDSLTEAEPPVIMEEQLPIVIEEPVPIVVEEQPPVPAKQLPTEIVEELPPITVTELYIEYSSSATQVANLLEEAGIVDDAYSFLMYVRGQNKDRQLLEGNFVFQSNYDYEDILNVLLRRK</sequence>
<name>A0ACC8XEB0_9FIRM</name>
<organism evidence="1 2">
    <name type="scientific">Candidatus Epulonipiscium fishelsonii</name>
    <dbReference type="NCBI Taxonomy" id="77094"/>
    <lineage>
        <taxon>Bacteria</taxon>
        <taxon>Bacillati</taxon>
        <taxon>Bacillota</taxon>
        <taxon>Clostridia</taxon>
        <taxon>Lachnospirales</taxon>
        <taxon>Lachnospiraceae</taxon>
        <taxon>Candidatus Epulonipiscium</taxon>
    </lineage>
</organism>
<reference evidence="1" key="1">
    <citation type="submission" date="2016-08" db="EMBL/GenBank/DDBJ databases">
        <authorList>
            <person name="Ngugi D.K."/>
            <person name="Miyake S."/>
            <person name="Stingl U."/>
        </authorList>
    </citation>
    <scope>NUCLEOTIDE SEQUENCE</scope>
    <source>
        <strain evidence="1">SCG-D08WGA-EpuloA1</strain>
    </source>
</reference>
<proteinExistence type="predicted"/>
<dbReference type="EMBL" id="LJHD01000220">
    <property type="protein sequence ID" value="ONI41389.1"/>
    <property type="molecule type" value="Genomic_DNA"/>
</dbReference>
<dbReference type="Proteomes" id="UP000188637">
    <property type="component" value="Unassembled WGS sequence"/>
</dbReference>
<keyword evidence="2" id="KW-1185">Reference proteome</keyword>